<dbReference type="Pfam" id="PF09335">
    <property type="entry name" value="VTT_dom"/>
    <property type="match status" value="1"/>
</dbReference>
<dbReference type="Proteomes" id="UP000198510">
    <property type="component" value="Unassembled WGS sequence"/>
</dbReference>
<dbReference type="InterPro" id="IPR015414">
    <property type="entry name" value="TMEM64"/>
</dbReference>
<feature type="transmembrane region" description="Helical" evidence="6">
    <location>
        <begin position="49"/>
        <end position="75"/>
    </location>
</feature>
<keyword evidence="5 6" id="KW-0472">Membrane</keyword>
<dbReference type="OrthoDB" id="6194207at2"/>
<evidence type="ECO:0000256" key="1">
    <source>
        <dbReference type="ARBA" id="ARBA00004651"/>
    </source>
</evidence>
<dbReference type="GO" id="GO:0005886">
    <property type="term" value="C:plasma membrane"/>
    <property type="evidence" value="ECO:0007669"/>
    <property type="project" value="UniProtKB-SubCell"/>
</dbReference>
<comment type="similarity">
    <text evidence="6">Belongs to the TVP38/TMEM64 family.</text>
</comment>
<dbReference type="AlphaFoldDB" id="A0A1G9MW11"/>
<keyword evidence="4 6" id="KW-1133">Transmembrane helix</keyword>
<evidence type="ECO:0000256" key="5">
    <source>
        <dbReference type="ARBA" id="ARBA00023136"/>
    </source>
</evidence>
<evidence type="ECO:0000256" key="4">
    <source>
        <dbReference type="ARBA" id="ARBA00022989"/>
    </source>
</evidence>
<name>A0A1G9MW11_9BACT</name>
<keyword evidence="3 6" id="KW-0812">Transmembrane</keyword>
<dbReference type="EMBL" id="FNFO01000008">
    <property type="protein sequence ID" value="SDL78314.1"/>
    <property type="molecule type" value="Genomic_DNA"/>
</dbReference>
<evidence type="ECO:0000256" key="2">
    <source>
        <dbReference type="ARBA" id="ARBA00022475"/>
    </source>
</evidence>
<sequence>MHRIFSFLRTNRAAFYWMLWLSVAPLLVSSVLVVGAIQYETQVADFSTWTWSGVFAAFALSMALGVTPTTFIALLTGYFLGFQALLGSVPAYTIAAWLGYLVARQLDGGTFLQSLHQFEKVQRTLQMLRADNAQVVVLARLSPVLPFAVMNVLFAMLRMRLRTVLLAGTVGMLPRTVLMTAIGQQAFQLRNVLEEGGGVTERVVVVALVLFSLVGLTFYIRRAMKKATSAER</sequence>
<keyword evidence="9" id="KW-1185">Reference proteome</keyword>
<accession>A0A1G9MW11</accession>
<feature type="transmembrane region" description="Helical" evidence="6">
    <location>
        <begin position="137"/>
        <end position="157"/>
    </location>
</feature>
<proteinExistence type="inferred from homology"/>
<dbReference type="PANTHER" id="PTHR12677:SF59">
    <property type="entry name" value="GOLGI APPARATUS MEMBRANE PROTEIN TVP38-RELATED"/>
    <property type="match status" value="1"/>
</dbReference>
<feature type="transmembrane region" description="Helical" evidence="6">
    <location>
        <begin position="164"/>
        <end position="183"/>
    </location>
</feature>
<gene>
    <name evidence="8" type="ORF">SAMN05421823_108102</name>
</gene>
<evidence type="ECO:0000259" key="7">
    <source>
        <dbReference type="Pfam" id="PF09335"/>
    </source>
</evidence>
<dbReference type="InterPro" id="IPR032816">
    <property type="entry name" value="VTT_dom"/>
</dbReference>
<evidence type="ECO:0000256" key="3">
    <source>
        <dbReference type="ARBA" id="ARBA00022692"/>
    </source>
</evidence>
<organism evidence="8 9">
    <name type="scientific">Catalinimonas alkaloidigena</name>
    <dbReference type="NCBI Taxonomy" id="1075417"/>
    <lineage>
        <taxon>Bacteria</taxon>
        <taxon>Pseudomonadati</taxon>
        <taxon>Bacteroidota</taxon>
        <taxon>Cytophagia</taxon>
        <taxon>Cytophagales</taxon>
        <taxon>Catalimonadaceae</taxon>
        <taxon>Catalinimonas</taxon>
    </lineage>
</organism>
<evidence type="ECO:0000256" key="6">
    <source>
        <dbReference type="RuleBase" id="RU366058"/>
    </source>
</evidence>
<dbReference type="RefSeq" id="WP_089684943.1">
    <property type="nucleotide sequence ID" value="NZ_FNFO01000008.1"/>
</dbReference>
<keyword evidence="2 6" id="KW-1003">Cell membrane</keyword>
<feature type="transmembrane region" description="Helical" evidence="6">
    <location>
        <begin position="14"/>
        <end position="37"/>
    </location>
</feature>
<dbReference type="PANTHER" id="PTHR12677">
    <property type="entry name" value="GOLGI APPARATUS MEMBRANE PROTEIN TVP38-RELATED"/>
    <property type="match status" value="1"/>
</dbReference>
<feature type="transmembrane region" description="Helical" evidence="6">
    <location>
        <begin position="82"/>
        <end position="103"/>
    </location>
</feature>
<evidence type="ECO:0000313" key="8">
    <source>
        <dbReference type="EMBL" id="SDL78314.1"/>
    </source>
</evidence>
<evidence type="ECO:0000313" key="9">
    <source>
        <dbReference type="Proteomes" id="UP000198510"/>
    </source>
</evidence>
<protein>
    <recommendedName>
        <fullName evidence="6">TVP38/TMEM64 family membrane protein</fullName>
    </recommendedName>
</protein>
<dbReference type="STRING" id="1075417.SAMN05421823_108102"/>
<feature type="transmembrane region" description="Helical" evidence="6">
    <location>
        <begin position="203"/>
        <end position="220"/>
    </location>
</feature>
<feature type="domain" description="VTT" evidence="7">
    <location>
        <begin position="68"/>
        <end position="184"/>
    </location>
</feature>
<comment type="subcellular location">
    <subcellularLocation>
        <location evidence="1 6">Cell membrane</location>
        <topology evidence="1 6">Multi-pass membrane protein</topology>
    </subcellularLocation>
</comment>
<reference evidence="8 9" key="1">
    <citation type="submission" date="2016-10" db="EMBL/GenBank/DDBJ databases">
        <authorList>
            <person name="de Groot N.N."/>
        </authorList>
    </citation>
    <scope>NUCLEOTIDE SEQUENCE [LARGE SCALE GENOMIC DNA]</scope>
    <source>
        <strain evidence="8 9">DSM 25186</strain>
    </source>
</reference>